<proteinExistence type="predicted"/>
<keyword evidence="3" id="KW-1185">Reference proteome</keyword>
<sequence>MEAIADASKMWDHLQPLRSSPSGHFAVDPKDAATPPTYEQFTTPRSAPAPAPNTGRRSSGAQPSPLDRVRAHTRKISNSLTKPLGYQAVSRETGGDPYEMRALMDPSRTQVGSPLLGGKLSGESFSVAGSEEDRESAQEGVGKI</sequence>
<name>A0AAV9JHY8_9PEZI</name>
<dbReference type="EMBL" id="JAVFHQ010000022">
    <property type="protein sequence ID" value="KAK4544829.1"/>
    <property type="molecule type" value="Genomic_DNA"/>
</dbReference>
<protein>
    <submittedName>
        <fullName evidence="2">Uncharacterized protein</fullName>
    </submittedName>
</protein>
<comment type="caution">
    <text evidence="2">The sequence shown here is derived from an EMBL/GenBank/DDBJ whole genome shotgun (WGS) entry which is preliminary data.</text>
</comment>
<accession>A0AAV9JHY8</accession>
<gene>
    <name evidence="2" type="ORF">LTR36_003733</name>
</gene>
<organism evidence="2 3">
    <name type="scientific">Oleoguttula mirabilis</name>
    <dbReference type="NCBI Taxonomy" id="1507867"/>
    <lineage>
        <taxon>Eukaryota</taxon>
        <taxon>Fungi</taxon>
        <taxon>Dikarya</taxon>
        <taxon>Ascomycota</taxon>
        <taxon>Pezizomycotina</taxon>
        <taxon>Dothideomycetes</taxon>
        <taxon>Dothideomycetidae</taxon>
        <taxon>Mycosphaerellales</taxon>
        <taxon>Teratosphaeriaceae</taxon>
        <taxon>Oleoguttula</taxon>
    </lineage>
</organism>
<dbReference type="AlphaFoldDB" id="A0AAV9JHY8"/>
<dbReference type="Proteomes" id="UP001324427">
    <property type="component" value="Unassembled WGS sequence"/>
</dbReference>
<evidence type="ECO:0000313" key="2">
    <source>
        <dbReference type="EMBL" id="KAK4544829.1"/>
    </source>
</evidence>
<evidence type="ECO:0000313" key="3">
    <source>
        <dbReference type="Proteomes" id="UP001324427"/>
    </source>
</evidence>
<feature type="region of interest" description="Disordered" evidence="1">
    <location>
        <begin position="14"/>
        <end position="144"/>
    </location>
</feature>
<evidence type="ECO:0000256" key="1">
    <source>
        <dbReference type="SAM" id="MobiDB-lite"/>
    </source>
</evidence>
<reference evidence="2 3" key="1">
    <citation type="submission" date="2021-11" db="EMBL/GenBank/DDBJ databases">
        <title>Black yeast isolated from Biological Soil Crust.</title>
        <authorList>
            <person name="Kurbessoian T."/>
        </authorList>
    </citation>
    <scope>NUCLEOTIDE SEQUENCE [LARGE SCALE GENOMIC DNA]</scope>
    <source>
        <strain evidence="2 3">CCFEE 5522</strain>
    </source>
</reference>